<evidence type="ECO:0000256" key="2">
    <source>
        <dbReference type="ARBA" id="ARBA00022801"/>
    </source>
</evidence>
<dbReference type="Gene3D" id="2.115.10.20">
    <property type="entry name" value="Glycosyl hydrolase domain, family 43"/>
    <property type="match status" value="1"/>
</dbReference>
<protein>
    <submittedName>
        <fullName evidence="6">Arabinanase/levansucrase/invertase</fullName>
    </submittedName>
</protein>
<dbReference type="CDD" id="cd18622">
    <property type="entry name" value="GH32_Inu-like"/>
    <property type="match status" value="1"/>
</dbReference>
<keyword evidence="7" id="KW-1185">Reference proteome</keyword>
<dbReference type="GO" id="GO:0005987">
    <property type="term" value="P:sucrose catabolic process"/>
    <property type="evidence" value="ECO:0007669"/>
    <property type="project" value="TreeGrafter"/>
</dbReference>
<organism evidence="6 7">
    <name type="scientific">Gymnopus androsaceus JB14</name>
    <dbReference type="NCBI Taxonomy" id="1447944"/>
    <lineage>
        <taxon>Eukaryota</taxon>
        <taxon>Fungi</taxon>
        <taxon>Dikarya</taxon>
        <taxon>Basidiomycota</taxon>
        <taxon>Agaricomycotina</taxon>
        <taxon>Agaricomycetes</taxon>
        <taxon>Agaricomycetidae</taxon>
        <taxon>Agaricales</taxon>
        <taxon>Marasmiineae</taxon>
        <taxon>Omphalotaceae</taxon>
        <taxon>Gymnopus</taxon>
    </lineage>
</organism>
<dbReference type="InterPro" id="IPR013148">
    <property type="entry name" value="Glyco_hydro_32_N"/>
</dbReference>
<dbReference type="PANTHER" id="PTHR42800">
    <property type="entry name" value="EXOINULINASE INUD (AFU_ORTHOLOGUE AFUA_5G00480)"/>
    <property type="match status" value="1"/>
</dbReference>
<evidence type="ECO:0000256" key="3">
    <source>
        <dbReference type="ARBA" id="ARBA00023295"/>
    </source>
</evidence>
<evidence type="ECO:0000259" key="5">
    <source>
        <dbReference type="Pfam" id="PF00251"/>
    </source>
</evidence>
<dbReference type="SUPFAM" id="SSF75005">
    <property type="entry name" value="Arabinanase/levansucrase/invertase"/>
    <property type="match status" value="1"/>
</dbReference>
<keyword evidence="4" id="KW-0472">Membrane</keyword>
<keyword evidence="4" id="KW-0812">Transmembrane</keyword>
<evidence type="ECO:0000313" key="7">
    <source>
        <dbReference type="Proteomes" id="UP000799118"/>
    </source>
</evidence>
<keyword evidence="3" id="KW-0326">Glycosidase</keyword>
<keyword evidence="2" id="KW-0378">Hydrolase</keyword>
<name>A0A6A4HSW1_9AGAR</name>
<proteinExistence type="inferred from homology"/>
<dbReference type="GO" id="GO:0004575">
    <property type="term" value="F:sucrose alpha-glucosidase activity"/>
    <property type="evidence" value="ECO:0007669"/>
    <property type="project" value="TreeGrafter"/>
</dbReference>
<dbReference type="InterPro" id="IPR018053">
    <property type="entry name" value="Glyco_hydro_32_AS"/>
</dbReference>
<reference evidence="6" key="1">
    <citation type="journal article" date="2019" name="Environ. Microbiol.">
        <title>Fungal ecological strategies reflected in gene transcription - a case study of two litter decomposers.</title>
        <authorList>
            <person name="Barbi F."/>
            <person name="Kohler A."/>
            <person name="Barry K."/>
            <person name="Baskaran P."/>
            <person name="Daum C."/>
            <person name="Fauchery L."/>
            <person name="Ihrmark K."/>
            <person name="Kuo A."/>
            <person name="LaButti K."/>
            <person name="Lipzen A."/>
            <person name="Morin E."/>
            <person name="Grigoriev I.V."/>
            <person name="Henrissat B."/>
            <person name="Lindahl B."/>
            <person name="Martin F."/>
        </authorList>
    </citation>
    <scope>NUCLEOTIDE SEQUENCE</scope>
    <source>
        <strain evidence="6">JB14</strain>
    </source>
</reference>
<dbReference type="InterPro" id="IPR023296">
    <property type="entry name" value="Glyco_hydro_beta-prop_sf"/>
</dbReference>
<comment type="similarity">
    <text evidence="1">Belongs to the glycosyl hydrolase 32 family.</text>
</comment>
<sequence length="423" mass="46580">MTIYQVRQSAHETLDDVITPAMGARAPHPILLMSSILLAGVVYLGLISHVAANYSLPWRPQVHFTPPENWMNDPNGLYRDANGLWHMYYQYADVIPPGNDKSWGSATSENLYAWTNLPIAIDDIPNVSSIWSGSAVIDSENTSGFFPNQTDGVVAFYTSWTSTIQSQFMAFSSDNGLTFTNYPGNPVINLNITDFRDPKVLWYAPTESWILVVSHADDGFIAFYSSSDLITWTQVSTFSHPSIQECPQFITIPLRANIWEPNSTIIDQMYMLAISDNTESTVKYVPGTFNGTTFTPVTSFPAATGGLAPSMDFGIDSYATAFYYGLDPTENVVSTSWAVNLGYATDVPTSSEGWQSAMSVPRNHFLVLGADDGYLLASLPVDMSSMRDTEPYHFLPWAPAKSSSIIPILTRGLSSSTSKCLHL</sequence>
<dbReference type="Proteomes" id="UP000799118">
    <property type="component" value="Unassembled WGS sequence"/>
</dbReference>
<evidence type="ECO:0000313" key="6">
    <source>
        <dbReference type="EMBL" id="KAE9400398.1"/>
    </source>
</evidence>
<dbReference type="OrthoDB" id="202537at2759"/>
<evidence type="ECO:0000256" key="4">
    <source>
        <dbReference type="SAM" id="Phobius"/>
    </source>
</evidence>
<keyword evidence="4" id="KW-1133">Transmembrane helix</keyword>
<feature type="transmembrane region" description="Helical" evidence="4">
    <location>
        <begin position="30"/>
        <end position="52"/>
    </location>
</feature>
<evidence type="ECO:0000256" key="1">
    <source>
        <dbReference type="ARBA" id="ARBA00009902"/>
    </source>
</evidence>
<feature type="domain" description="Glycosyl hydrolase family 32 N-terminal" evidence="5">
    <location>
        <begin position="63"/>
        <end position="363"/>
    </location>
</feature>
<gene>
    <name evidence="6" type="ORF">BT96DRAFT_651324</name>
</gene>
<dbReference type="Pfam" id="PF00251">
    <property type="entry name" value="Glyco_hydro_32N"/>
    <property type="match status" value="1"/>
</dbReference>
<dbReference type="PANTHER" id="PTHR42800:SF2">
    <property type="entry name" value="INVERTASE-RELATED"/>
    <property type="match status" value="1"/>
</dbReference>
<dbReference type="InterPro" id="IPR001362">
    <property type="entry name" value="Glyco_hydro_32"/>
</dbReference>
<accession>A0A6A4HSW1</accession>
<dbReference type="EMBL" id="ML769457">
    <property type="protein sequence ID" value="KAE9400398.1"/>
    <property type="molecule type" value="Genomic_DNA"/>
</dbReference>
<dbReference type="GO" id="GO:0000324">
    <property type="term" value="C:fungal-type vacuole"/>
    <property type="evidence" value="ECO:0007669"/>
    <property type="project" value="TreeGrafter"/>
</dbReference>
<dbReference type="SMART" id="SM00640">
    <property type="entry name" value="Glyco_32"/>
    <property type="match status" value="1"/>
</dbReference>
<dbReference type="PROSITE" id="PS00609">
    <property type="entry name" value="GLYCOSYL_HYDROL_F32"/>
    <property type="match status" value="1"/>
</dbReference>
<dbReference type="AlphaFoldDB" id="A0A6A4HSW1"/>